<evidence type="ECO:0000313" key="3">
    <source>
        <dbReference type="Proteomes" id="UP001526430"/>
    </source>
</evidence>
<proteinExistence type="predicted"/>
<gene>
    <name evidence="2" type="ORF">OF850_09140</name>
</gene>
<comment type="caution">
    <text evidence="2">The sequence shown here is derived from an EMBL/GenBank/DDBJ whole genome shotgun (WGS) entry which is preliminary data.</text>
</comment>
<keyword evidence="1" id="KW-0732">Signal</keyword>
<keyword evidence="3" id="KW-1185">Reference proteome</keyword>
<accession>A0ABT3NUF2</accession>
<dbReference type="SUPFAM" id="SSF63829">
    <property type="entry name" value="Calcium-dependent phosphotriesterase"/>
    <property type="match status" value="1"/>
</dbReference>
<feature type="signal peptide" evidence="1">
    <location>
        <begin position="1"/>
        <end position="21"/>
    </location>
</feature>
<protein>
    <recommendedName>
        <fullName evidence="4">WD40 repeat domain-containing protein</fullName>
    </recommendedName>
</protein>
<evidence type="ECO:0008006" key="4">
    <source>
        <dbReference type="Google" id="ProtNLM"/>
    </source>
</evidence>
<reference evidence="2 3" key="1">
    <citation type="submission" date="2022-10" db="EMBL/GenBank/DDBJ databases">
        <title>Roseococcus glaciei nov., sp. nov., isolated from glacier.</title>
        <authorList>
            <person name="Liu Q."/>
            <person name="Xin Y.-H."/>
        </authorList>
    </citation>
    <scope>NUCLEOTIDE SEQUENCE [LARGE SCALE GENOMIC DNA]</scope>
    <source>
        <strain evidence="2 3">MDT2-1-1</strain>
    </source>
</reference>
<dbReference type="Proteomes" id="UP001526430">
    <property type="component" value="Unassembled WGS sequence"/>
</dbReference>
<dbReference type="EMBL" id="JAPFQI010000005">
    <property type="protein sequence ID" value="MCW8085787.1"/>
    <property type="molecule type" value="Genomic_DNA"/>
</dbReference>
<evidence type="ECO:0000313" key="2">
    <source>
        <dbReference type="EMBL" id="MCW8085787.1"/>
    </source>
</evidence>
<organism evidence="2 3">
    <name type="scientific">Sabulicella glaciei</name>
    <dbReference type="NCBI Taxonomy" id="2984948"/>
    <lineage>
        <taxon>Bacteria</taxon>
        <taxon>Pseudomonadati</taxon>
        <taxon>Pseudomonadota</taxon>
        <taxon>Alphaproteobacteria</taxon>
        <taxon>Acetobacterales</taxon>
        <taxon>Acetobacteraceae</taxon>
        <taxon>Sabulicella</taxon>
    </lineage>
</organism>
<name>A0ABT3NUF2_9PROT</name>
<dbReference type="RefSeq" id="WP_301589739.1">
    <property type="nucleotide sequence ID" value="NZ_JAPFQI010000005.1"/>
</dbReference>
<feature type="chain" id="PRO_5046389271" description="WD40 repeat domain-containing protein" evidence="1">
    <location>
        <begin position="22"/>
        <end position="272"/>
    </location>
</feature>
<sequence length="272" mass="30320">MPTRRALLATPALVLAGAARAQNPGPRFETIHRFNTPAARQGVCADATRAWVVDDRLIIGFDRASGAEFARFESPREGPIIHMNSLSLHEGRIYAAHSNYPSEPMLSSVEIFDAGTLRHVGSHSFGIMPGSITTWEWHDGVWWAVWANYSRVFGPNQRPYGNTWWTHLTRHDATLRQTGGWTFPPDILRRAEPMSISGASWGPGGFLWCTGHDHKEAYALRLPAMGSVLQRVHTLPIEAEGQAIAWEKGDGNVLWQIIRSRREVVAQRLSGL</sequence>
<evidence type="ECO:0000256" key="1">
    <source>
        <dbReference type="SAM" id="SignalP"/>
    </source>
</evidence>